<evidence type="ECO:0000256" key="3">
    <source>
        <dbReference type="ARBA" id="ARBA00022670"/>
    </source>
</evidence>
<evidence type="ECO:0000256" key="9">
    <source>
        <dbReference type="SAM" id="SignalP"/>
    </source>
</evidence>
<feature type="domain" description="Clip" evidence="11">
    <location>
        <begin position="37"/>
        <end position="81"/>
    </location>
</feature>
<comment type="subcellular location">
    <subcellularLocation>
        <location evidence="1">Secreted</location>
    </subcellularLocation>
</comment>
<evidence type="ECO:0000256" key="1">
    <source>
        <dbReference type="ARBA" id="ARBA00004613"/>
    </source>
</evidence>
<evidence type="ECO:0000256" key="7">
    <source>
        <dbReference type="ARBA" id="ARBA00023157"/>
    </source>
</evidence>
<dbReference type="GO" id="GO:0006508">
    <property type="term" value="P:proteolysis"/>
    <property type="evidence" value="ECO:0007669"/>
    <property type="project" value="UniProtKB-KW"/>
</dbReference>
<gene>
    <name evidence="12" type="ORF">C7M84_021406</name>
</gene>
<dbReference type="PROSITE" id="PS50240">
    <property type="entry name" value="TRYPSIN_DOM"/>
    <property type="match status" value="1"/>
</dbReference>
<evidence type="ECO:0000256" key="2">
    <source>
        <dbReference type="ARBA" id="ARBA00022525"/>
    </source>
</evidence>
<feature type="domain" description="Peptidase S1" evidence="10">
    <location>
        <begin position="40"/>
        <end position="379"/>
    </location>
</feature>
<dbReference type="GO" id="GO:0005615">
    <property type="term" value="C:extracellular space"/>
    <property type="evidence" value="ECO:0007669"/>
    <property type="project" value="TreeGrafter"/>
</dbReference>
<feature type="chain" id="PRO_5018671143" evidence="9">
    <location>
        <begin position="26"/>
        <end position="380"/>
    </location>
</feature>
<keyword evidence="3" id="KW-0645">Protease</keyword>
<dbReference type="STRING" id="6689.A0A3R7PWN1"/>
<comment type="caution">
    <text evidence="12">The sequence shown here is derived from an EMBL/GenBank/DDBJ whole genome shotgun (WGS) entry which is preliminary data.</text>
</comment>
<dbReference type="Gene3D" id="2.40.10.10">
    <property type="entry name" value="Trypsin-like serine proteases"/>
    <property type="match status" value="2"/>
</dbReference>
<keyword evidence="4 9" id="KW-0732">Signal</keyword>
<sequence length="380" mass="40759">MARRSLQRVAIAMAFVLLMITQSRAQVIYPEEAPTTPCQLRSGAEGRCLPIASCASAVLQLNSGERPVPCGFEGRAPVVCCPPPADDNGKAGDLQALQVSAPAVDFECGDSTPVEVPLVFGLSRVSRSNLQKDSLATVGIAPPENVPEVVGGFPARRVLAKYTRQSASVVRLGEHDYSTSSDGDRHEDFLVGEVVLHPEYLRPESYHDLALIKLGRRVVFNSHINPVCLPWGREAERDLTGEALVITGWGATEHGGASGCRVWISCFSLGLRKHGAAGGGADGVPPLPLRPELLDPPQYSRYWPRGIGNETLCAGDPQGGKDACQGDSGGPLVYLDERKRYVLAGVVSSGYGCGLQEFPGLYANLRQAPYLRWIKKVAFT</sequence>
<accession>A0A3R7PWN1</accession>
<dbReference type="InterPro" id="IPR022700">
    <property type="entry name" value="CLIP"/>
</dbReference>
<keyword evidence="2" id="KW-0964">Secreted</keyword>
<dbReference type="PANTHER" id="PTHR24264:SF65">
    <property type="entry name" value="SRCR DOMAIN-CONTAINING PROTEIN"/>
    <property type="match status" value="1"/>
</dbReference>
<dbReference type="InterPro" id="IPR009003">
    <property type="entry name" value="Peptidase_S1_PA"/>
</dbReference>
<reference evidence="12 13" key="1">
    <citation type="submission" date="2018-04" db="EMBL/GenBank/DDBJ databases">
        <authorList>
            <person name="Zhang X."/>
            <person name="Yuan J."/>
            <person name="Li F."/>
            <person name="Xiang J."/>
        </authorList>
    </citation>
    <scope>NUCLEOTIDE SEQUENCE [LARGE SCALE GENOMIC DNA]</scope>
    <source>
        <tissue evidence="12">Muscle</tissue>
    </source>
</reference>
<dbReference type="SMART" id="SM00020">
    <property type="entry name" value="Tryp_SPc"/>
    <property type="match status" value="1"/>
</dbReference>
<evidence type="ECO:0000313" key="13">
    <source>
        <dbReference type="Proteomes" id="UP000283509"/>
    </source>
</evidence>
<evidence type="ECO:0000256" key="5">
    <source>
        <dbReference type="ARBA" id="ARBA00022801"/>
    </source>
</evidence>
<dbReference type="SUPFAM" id="SSF50494">
    <property type="entry name" value="Trypsin-like serine proteases"/>
    <property type="match status" value="1"/>
</dbReference>
<dbReference type="GO" id="GO:0004252">
    <property type="term" value="F:serine-type endopeptidase activity"/>
    <property type="evidence" value="ECO:0007669"/>
    <property type="project" value="InterPro"/>
</dbReference>
<evidence type="ECO:0000256" key="8">
    <source>
        <dbReference type="ARBA" id="ARBA00023180"/>
    </source>
</evidence>
<evidence type="ECO:0000259" key="11">
    <source>
        <dbReference type="PROSITE" id="PS51888"/>
    </source>
</evidence>
<reference evidence="12 13" key="2">
    <citation type="submission" date="2019-01" db="EMBL/GenBank/DDBJ databases">
        <title>The decoding of complex shrimp genome reveals the adaptation for benthos swimmer, frequently molting mechanism and breeding impact on genome.</title>
        <authorList>
            <person name="Sun Y."/>
            <person name="Gao Y."/>
            <person name="Yu Y."/>
        </authorList>
    </citation>
    <scope>NUCLEOTIDE SEQUENCE [LARGE SCALE GENOMIC DNA]</scope>
    <source>
        <tissue evidence="12">Muscle</tissue>
    </source>
</reference>
<keyword evidence="6" id="KW-0720">Serine protease</keyword>
<name>A0A3R7PWN1_PENVA</name>
<dbReference type="EMBL" id="QCYY01000449">
    <property type="protein sequence ID" value="ROT85064.1"/>
    <property type="molecule type" value="Genomic_DNA"/>
</dbReference>
<feature type="signal peptide" evidence="9">
    <location>
        <begin position="1"/>
        <end position="25"/>
    </location>
</feature>
<dbReference type="FunFam" id="2.40.10.10:FF:000054">
    <property type="entry name" value="Complement C1r subcomponent"/>
    <property type="match status" value="1"/>
</dbReference>
<dbReference type="SMART" id="SM00680">
    <property type="entry name" value="CLIP"/>
    <property type="match status" value="1"/>
</dbReference>
<evidence type="ECO:0000313" key="12">
    <source>
        <dbReference type="EMBL" id="ROT85064.1"/>
    </source>
</evidence>
<keyword evidence="13" id="KW-1185">Reference proteome</keyword>
<evidence type="ECO:0000259" key="10">
    <source>
        <dbReference type="PROSITE" id="PS50240"/>
    </source>
</evidence>
<proteinExistence type="predicted"/>
<dbReference type="Pfam" id="PF00089">
    <property type="entry name" value="Trypsin"/>
    <property type="match status" value="2"/>
</dbReference>
<organism evidence="12 13">
    <name type="scientific">Penaeus vannamei</name>
    <name type="common">Whiteleg shrimp</name>
    <name type="synonym">Litopenaeus vannamei</name>
    <dbReference type="NCBI Taxonomy" id="6689"/>
    <lineage>
        <taxon>Eukaryota</taxon>
        <taxon>Metazoa</taxon>
        <taxon>Ecdysozoa</taxon>
        <taxon>Arthropoda</taxon>
        <taxon>Crustacea</taxon>
        <taxon>Multicrustacea</taxon>
        <taxon>Malacostraca</taxon>
        <taxon>Eumalacostraca</taxon>
        <taxon>Eucarida</taxon>
        <taxon>Decapoda</taxon>
        <taxon>Dendrobranchiata</taxon>
        <taxon>Penaeoidea</taxon>
        <taxon>Penaeidae</taxon>
        <taxon>Penaeus</taxon>
    </lineage>
</organism>
<dbReference type="Proteomes" id="UP000283509">
    <property type="component" value="Unassembled WGS sequence"/>
</dbReference>
<dbReference type="InterPro" id="IPR050127">
    <property type="entry name" value="Serine_Proteases_S1"/>
</dbReference>
<dbReference type="CDD" id="cd00190">
    <property type="entry name" value="Tryp_SPc"/>
    <property type="match status" value="1"/>
</dbReference>
<keyword evidence="8" id="KW-0325">Glycoprotein</keyword>
<dbReference type="InterPro" id="IPR001314">
    <property type="entry name" value="Peptidase_S1A"/>
</dbReference>
<dbReference type="PANTHER" id="PTHR24264">
    <property type="entry name" value="TRYPSIN-RELATED"/>
    <property type="match status" value="1"/>
</dbReference>
<dbReference type="OrthoDB" id="6359355at2759"/>
<keyword evidence="7" id="KW-1015">Disulfide bond</keyword>
<keyword evidence="5" id="KW-0378">Hydrolase</keyword>
<dbReference type="InterPro" id="IPR043504">
    <property type="entry name" value="Peptidase_S1_PA_chymotrypsin"/>
</dbReference>
<dbReference type="PROSITE" id="PS00135">
    <property type="entry name" value="TRYPSIN_SER"/>
    <property type="match status" value="1"/>
</dbReference>
<dbReference type="InterPro" id="IPR001254">
    <property type="entry name" value="Trypsin_dom"/>
</dbReference>
<evidence type="ECO:0000256" key="4">
    <source>
        <dbReference type="ARBA" id="ARBA00022729"/>
    </source>
</evidence>
<protein>
    <submittedName>
        <fullName evidence="12">Serine proteinase</fullName>
    </submittedName>
</protein>
<dbReference type="InterPro" id="IPR033116">
    <property type="entry name" value="TRYPSIN_SER"/>
</dbReference>
<dbReference type="PRINTS" id="PR00722">
    <property type="entry name" value="CHYMOTRYPSIN"/>
</dbReference>
<dbReference type="PROSITE" id="PS51888">
    <property type="entry name" value="CLIP"/>
    <property type="match status" value="1"/>
</dbReference>
<dbReference type="AlphaFoldDB" id="A0A3R7PWN1"/>
<evidence type="ECO:0000256" key="6">
    <source>
        <dbReference type="ARBA" id="ARBA00022825"/>
    </source>
</evidence>